<comment type="similarity">
    <text evidence="10">Belongs to the CbiN family.</text>
</comment>
<evidence type="ECO:0000256" key="4">
    <source>
        <dbReference type="ARBA" id="ARBA00022573"/>
    </source>
</evidence>
<comment type="function">
    <text evidence="10">Part of the energy-coupling factor (ECF) transporter complex CbiMNOQ involved in cobalt import.</text>
</comment>
<comment type="caution">
    <text evidence="11">The sequence shown here is derived from an EMBL/GenBank/DDBJ whole genome shotgun (WGS) entry which is preliminary data.</text>
</comment>
<evidence type="ECO:0000256" key="6">
    <source>
        <dbReference type="ARBA" id="ARBA00022989"/>
    </source>
</evidence>
<dbReference type="GO" id="GO:0015087">
    <property type="term" value="F:cobalt ion transmembrane transporter activity"/>
    <property type="evidence" value="ECO:0007669"/>
    <property type="project" value="UniProtKB-UniRule"/>
</dbReference>
<dbReference type="EMBL" id="LOHZ01000023">
    <property type="protein sequence ID" value="KYO67014.1"/>
    <property type="molecule type" value="Genomic_DNA"/>
</dbReference>
<keyword evidence="5 10" id="KW-0812">Transmembrane</keyword>
<dbReference type="HAMAP" id="MF_00330">
    <property type="entry name" value="CbiN"/>
    <property type="match status" value="1"/>
</dbReference>
<name>A0A161PYB5_9FIRM</name>
<sequence>MKKNILLIALAFAIIIFSLYMGSQRGDLGGADEKIEEVIKEISPDYQPVFKSIFEPPSGEIESLLFALQASAGAFVIGYFVGKVKND</sequence>
<keyword evidence="7 10" id="KW-0406">Ion transport</keyword>
<dbReference type="UniPathway" id="UPA00148"/>
<dbReference type="GO" id="GO:0005886">
    <property type="term" value="C:plasma membrane"/>
    <property type="evidence" value="ECO:0007669"/>
    <property type="project" value="UniProtKB-SubCell"/>
</dbReference>
<comment type="pathway">
    <text evidence="10">Cofactor biosynthesis; adenosylcobalamin biosynthesis.</text>
</comment>
<evidence type="ECO:0000256" key="9">
    <source>
        <dbReference type="ARBA" id="ARBA00023285"/>
    </source>
</evidence>
<evidence type="ECO:0000256" key="10">
    <source>
        <dbReference type="HAMAP-Rule" id="MF_00330"/>
    </source>
</evidence>
<dbReference type="PANTHER" id="PTHR38662:SF1">
    <property type="entry name" value="COBALT TRANSPORT PROTEIN CBIN"/>
    <property type="match status" value="1"/>
</dbReference>
<dbReference type="AlphaFoldDB" id="A0A161PYB5"/>
<dbReference type="RefSeq" id="WP_068747984.1">
    <property type="nucleotide sequence ID" value="NZ_LOHZ01000023.1"/>
</dbReference>
<dbReference type="NCBIfam" id="NF002780">
    <property type="entry name" value="PRK02898.1"/>
    <property type="match status" value="1"/>
</dbReference>
<protein>
    <recommendedName>
        <fullName evidence="10">Cobalt transport protein CbiN</fullName>
    </recommendedName>
    <alternativeName>
        <fullName evidence="10">Energy-coupling factor transporter probable substrate-capture protein CbiN</fullName>
        <shortName evidence="10">ECF transporter S component CbiN</shortName>
    </alternativeName>
</protein>
<comment type="subunit">
    <text evidence="10">Forms an energy-coupling factor (ECF) transporter complex composed of an ATP-binding protein (A component, CbiO), a transmembrane protein (T component, CbiQ) and 2 possible substrate-capture proteins (S components, CbiM and CbiN) of unknown stoichimetry.</text>
</comment>
<gene>
    <name evidence="10 11" type="primary">cbiN</name>
    <name evidence="11" type="ORF">ATZ99_08310</name>
</gene>
<evidence type="ECO:0000256" key="7">
    <source>
        <dbReference type="ARBA" id="ARBA00023065"/>
    </source>
</evidence>
<dbReference type="PATRIC" id="fig|520767.4.peg.921"/>
<keyword evidence="3 10" id="KW-1003">Cell membrane</keyword>
<evidence type="ECO:0000256" key="8">
    <source>
        <dbReference type="ARBA" id="ARBA00023136"/>
    </source>
</evidence>
<evidence type="ECO:0000313" key="12">
    <source>
        <dbReference type="Proteomes" id="UP000075737"/>
    </source>
</evidence>
<dbReference type="PANTHER" id="PTHR38662">
    <property type="entry name" value="COBALT TRANSPORT PROTEIN CBIN"/>
    <property type="match status" value="1"/>
</dbReference>
<keyword evidence="12" id="KW-1185">Reference proteome</keyword>
<evidence type="ECO:0000256" key="3">
    <source>
        <dbReference type="ARBA" id="ARBA00022475"/>
    </source>
</evidence>
<keyword evidence="6 10" id="KW-1133">Transmembrane helix</keyword>
<reference evidence="11 12" key="1">
    <citation type="submission" date="2015-12" db="EMBL/GenBank/DDBJ databases">
        <title>Draft genome of Thermovenabulum gondwanense isolated from a red thermophilic microbial mat colonisisng an outflow channel of a bore well.</title>
        <authorList>
            <person name="Patel B.K."/>
        </authorList>
    </citation>
    <scope>NUCLEOTIDE SEQUENCE [LARGE SCALE GENOMIC DNA]</scope>
    <source>
        <strain evidence="11 12">R270</strain>
    </source>
</reference>
<evidence type="ECO:0000313" key="11">
    <source>
        <dbReference type="EMBL" id="KYO67014.1"/>
    </source>
</evidence>
<accession>A0A161PYB5</accession>
<comment type="subcellular location">
    <subcellularLocation>
        <location evidence="10">Cell membrane</location>
        <topology evidence="10">Multi-pass membrane protein</topology>
    </subcellularLocation>
</comment>
<feature type="transmembrane region" description="Helical" evidence="10">
    <location>
        <begin position="5"/>
        <end position="23"/>
    </location>
</feature>
<evidence type="ECO:0000256" key="1">
    <source>
        <dbReference type="ARBA" id="ARBA00022426"/>
    </source>
</evidence>
<dbReference type="InterPro" id="IPR003705">
    <property type="entry name" value="CbiN"/>
</dbReference>
<dbReference type="Proteomes" id="UP000075737">
    <property type="component" value="Unassembled WGS sequence"/>
</dbReference>
<keyword evidence="9 10" id="KW-0170">Cobalt</keyword>
<dbReference type="Pfam" id="PF02553">
    <property type="entry name" value="CbiN"/>
    <property type="match status" value="1"/>
</dbReference>
<dbReference type="OrthoDB" id="1551318at2"/>
<dbReference type="STRING" id="520767.ATZ99_08310"/>
<keyword evidence="1 10" id="KW-0171">Cobalt transport</keyword>
<keyword evidence="8 10" id="KW-0472">Membrane</keyword>
<keyword evidence="2 10" id="KW-0813">Transport</keyword>
<feature type="transmembrane region" description="Helical" evidence="10">
    <location>
        <begin position="64"/>
        <end position="82"/>
    </location>
</feature>
<proteinExistence type="inferred from homology"/>
<evidence type="ECO:0000256" key="5">
    <source>
        <dbReference type="ARBA" id="ARBA00022692"/>
    </source>
</evidence>
<evidence type="ECO:0000256" key="2">
    <source>
        <dbReference type="ARBA" id="ARBA00022448"/>
    </source>
</evidence>
<organism evidence="11 12">
    <name type="scientific">Thermovenabulum gondwanense</name>
    <dbReference type="NCBI Taxonomy" id="520767"/>
    <lineage>
        <taxon>Bacteria</taxon>
        <taxon>Bacillati</taxon>
        <taxon>Bacillota</taxon>
        <taxon>Clostridia</taxon>
        <taxon>Thermosediminibacterales</taxon>
        <taxon>Thermosediminibacteraceae</taxon>
        <taxon>Thermovenabulum</taxon>
    </lineage>
</organism>
<keyword evidence="4 10" id="KW-0169">Cobalamin biosynthesis</keyword>
<dbReference type="GO" id="GO:0009236">
    <property type="term" value="P:cobalamin biosynthetic process"/>
    <property type="evidence" value="ECO:0007669"/>
    <property type="project" value="UniProtKB-UniRule"/>
</dbReference>